<dbReference type="Gene3D" id="3.40.50.1000">
    <property type="entry name" value="HAD superfamily/HAD-like"/>
    <property type="match status" value="1"/>
</dbReference>
<evidence type="ECO:0000313" key="2">
    <source>
        <dbReference type="Proteomes" id="UP000578686"/>
    </source>
</evidence>
<dbReference type="RefSeq" id="WP_167971406.1">
    <property type="nucleotide sequence ID" value="NZ_BHZG01000053.1"/>
</dbReference>
<gene>
    <name evidence="1" type="ORF">HCN56_15175</name>
</gene>
<dbReference type="AlphaFoldDB" id="A0A7X6D2A2"/>
<dbReference type="InterPro" id="IPR023214">
    <property type="entry name" value="HAD_sf"/>
</dbReference>
<keyword evidence="2" id="KW-1185">Reference proteome</keyword>
<comment type="caution">
    <text evidence="1">The sequence shown here is derived from an EMBL/GenBank/DDBJ whole genome shotgun (WGS) entry which is preliminary data.</text>
</comment>
<reference evidence="1 2" key="1">
    <citation type="submission" date="2020-03" db="EMBL/GenBank/DDBJ databases">
        <title>Draft genome of Streptomyces sp. ventii, isolated from the Axial Seamount in the Pacific Ocean, and resequencing of the two type strains Streptomyces lonarensis strain NCL 716 and Streptomyces bohaiensis strain 11A07.</title>
        <authorList>
            <person name="Loughran R.M."/>
            <person name="Pfannmuller K.M."/>
            <person name="Wasson B.J."/>
            <person name="Deadmond M.C."/>
            <person name="Paddock B.E."/>
            <person name="Koyack M.J."/>
            <person name="Gallegos D.A."/>
            <person name="Mitchell E.A."/>
            <person name="Ushijima B."/>
            <person name="Saw J.H."/>
            <person name="Mcphail K.L."/>
            <person name="Videau P."/>
        </authorList>
    </citation>
    <scope>NUCLEOTIDE SEQUENCE [LARGE SCALE GENOMIC DNA]</scope>
    <source>
        <strain evidence="1 2">NCL716</strain>
    </source>
</reference>
<evidence type="ECO:0000313" key="1">
    <source>
        <dbReference type="EMBL" id="NJQ06887.1"/>
    </source>
</evidence>
<dbReference type="SUPFAM" id="SSF56784">
    <property type="entry name" value="HAD-like"/>
    <property type="match status" value="1"/>
</dbReference>
<sequence>MSTVSVDFDGVIHAYRRGWADGTIYDPPVPGALEALRTLMSEHAVFVLTSRDPEQVAPWLDDHGFETVVDRHTARRRFWNGRGKLLVTSRKLPASAYIDDRAVRFTDWDRTLREVADLE</sequence>
<organism evidence="1 2">
    <name type="scientific">Streptomyces lonarensis</name>
    <dbReference type="NCBI Taxonomy" id="700599"/>
    <lineage>
        <taxon>Bacteria</taxon>
        <taxon>Bacillati</taxon>
        <taxon>Actinomycetota</taxon>
        <taxon>Actinomycetes</taxon>
        <taxon>Kitasatosporales</taxon>
        <taxon>Streptomycetaceae</taxon>
        <taxon>Streptomyces</taxon>
    </lineage>
</organism>
<dbReference type="InterPro" id="IPR036412">
    <property type="entry name" value="HAD-like_sf"/>
</dbReference>
<protein>
    <submittedName>
        <fullName evidence="1">Uncharacterized protein</fullName>
    </submittedName>
</protein>
<dbReference type="Proteomes" id="UP000578686">
    <property type="component" value="Unassembled WGS sequence"/>
</dbReference>
<accession>A0A7X6D2A2</accession>
<name>A0A7X6D2A2_9ACTN</name>
<proteinExistence type="predicted"/>
<dbReference type="EMBL" id="JAAVJD010000115">
    <property type="protein sequence ID" value="NJQ06887.1"/>
    <property type="molecule type" value="Genomic_DNA"/>
</dbReference>